<feature type="region of interest" description="Disordered" evidence="9">
    <location>
        <begin position="108"/>
        <end position="144"/>
    </location>
</feature>
<comment type="similarity">
    <text evidence="1 8">Belongs to the ferritin family.</text>
</comment>
<evidence type="ECO:0000256" key="6">
    <source>
        <dbReference type="ARBA" id="ARBA00045578"/>
    </source>
</evidence>
<evidence type="ECO:0000259" key="11">
    <source>
        <dbReference type="PROSITE" id="PS50905"/>
    </source>
</evidence>
<comment type="subcellular location">
    <subcellularLocation>
        <location evidence="5">Autolysosome</location>
    </subcellularLocation>
</comment>
<evidence type="ECO:0000256" key="3">
    <source>
        <dbReference type="ARBA" id="ARBA00022723"/>
    </source>
</evidence>
<reference evidence="13" key="1">
    <citation type="submission" date="2025-08" db="UniProtKB">
        <authorList>
            <consortium name="RefSeq"/>
        </authorList>
    </citation>
    <scope>IDENTIFICATION</scope>
    <source>
        <tissue evidence="13">Cell line</tissue>
    </source>
</reference>
<name>A0ABM4ZXW0_VULVU</name>
<evidence type="ECO:0000313" key="13">
    <source>
        <dbReference type="RefSeq" id="XP_072607384.1"/>
    </source>
</evidence>
<dbReference type="PROSITE" id="PS00540">
    <property type="entry name" value="FERRITIN_1"/>
    <property type="match status" value="1"/>
</dbReference>
<evidence type="ECO:0000256" key="7">
    <source>
        <dbReference type="ARBA" id="ARBA00047045"/>
    </source>
</evidence>
<dbReference type="InterPro" id="IPR008331">
    <property type="entry name" value="Ferritin_DPS_dom"/>
</dbReference>
<dbReference type="CDD" id="cd00904">
    <property type="entry name" value="Ferritin"/>
    <property type="match status" value="1"/>
</dbReference>
<dbReference type="PANTHER" id="PTHR11431:SF47">
    <property type="entry name" value="FERRITIN LIGHT CHAIN"/>
    <property type="match status" value="1"/>
</dbReference>
<dbReference type="InterPro" id="IPR009040">
    <property type="entry name" value="Ferritin-like_diiron"/>
</dbReference>
<dbReference type="PROSITE" id="PS50905">
    <property type="entry name" value="FERRITIN_LIKE"/>
    <property type="match status" value="1"/>
</dbReference>
<evidence type="ECO:0000256" key="9">
    <source>
        <dbReference type="SAM" id="MobiDB-lite"/>
    </source>
</evidence>
<evidence type="ECO:0000256" key="4">
    <source>
        <dbReference type="ARBA" id="ARBA00023004"/>
    </source>
</evidence>
<feature type="compositionally biased region" description="Polar residues" evidence="9">
    <location>
        <begin position="120"/>
        <end position="139"/>
    </location>
</feature>
<evidence type="ECO:0000256" key="5">
    <source>
        <dbReference type="ARBA" id="ARBA00044942"/>
    </source>
</evidence>
<keyword evidence="4 8" id="KW-0408">Iron</keyword>
<dbReference type="Gene3D" id="1.20.1260.10">
    <property type="match status" value="1"/>
</dbReference>
<dbReference type="GeneID" id="140598061"/>
<keyword evidence="12" id="KW-1185">Reference proteome</keyword>
<dbReference type="Pfam" id="PF00210">
    <property type="entry name" value="Ferritin"/>
    <property type="match status" value="1"/>
</dbReference>
<keyword evidence="10" id="KW-1133">Transmembrane helix</keyword>
<protein>
    <recommendedName>
        <fullName evidence="8">Ferritin</fullName>
    </recommendedName>
</protein>
<comment type="subunit">
    <text evidence="7">Oligomer of 24 subunits. There are two types of subunits: L (light) chain and H (heavy) chain. The major chain can be light or heavy, depending on the species and tissue type. The functional molecule forms a roughly spherical shell with a diameter of 12 nm and contains a central cavity into which the insoluble mineral iron core is deposited. Interacts with NCOA4.</text>
</comment>
<dbReference type="InterPro" id="IPR001519">
    <property type="entry name" value="Ferritin"/>
</dbReference>
<keyword evidence="10" id="KW-0812">Transmembrane</keyword>
<evidence type="ECO:0000256" key="10">
    <source>
        <dbReference type="SAM" id="Phobius"/>
    </source>
</evidence>
<keyword evidence="2 8" id="KW-0409">Iron storage</keyword>
<evidence type="ECO:0000256" key="2">
    <source>
        <dbReference type="ARBA" id="ARBA00022434"/>
    </source>
</evidence>
<keyword evidence="10" id="KW-0472">Membrane</keyword>
<evidence type="ECO:0000256" key="8">
    <source>
        <dbReference type="RuleBase" id="RU361145"/>
    </source>
</evidence>
<dbReference type="InterPro" id="IPR009078">
    <property type="entry name" value="Ferritin-like_SF"/>
</dbReference>
<feature type="domain" description="Ferritin-like diiron" evidence="11">
    <location>
        <begin position="250"/>
        <end position="397"/>
    </location>
</feature>
<gene>
    <name evidence="13" type="primary">LOC140598061</name>
</gene>
<accession>A0ABM4ZXW0</accession>
<dbReference type="InterPro" id="IPR012347">
    <property type="entry name" value="Ferritin-like"/>
</dbReference>
<dbReference type="SUPFAM" id="SSF47240">
    <property type="entry name" value="Ferritin-like"/>
    <property type="match status" value="1"/>
</dbReference>
<dbReference type="Proteomes" id="UP001652641">
    <property type="component" value="Chromosome 3"/>
</dbReference>
<feature type="transmembrane region" description="Helical" evidence="10">
    <location>
        <begin position="84"/>
        <end position="102"/>
    </location>
</feature>
<dbReference type="PANTHER" id="PTHR11431">
    <property type="entry name" value="FERRITIN"/>
    <property type="match status" value="1"/>
</dbReference>
<dbReference type="RefSeq" id="XP_072607384.1">
    <property type="nucleotide sequence ID" value="XM_072751283.1"/>
</dbReference>
<organism evidence="12 13">
    <name type="scientific">Vulpes vulpes</name>
    <name type="common">Red fox</name>
    <dbReference type="NCBI Taxonomy" id="9627"/>
    <lineage>
        <taxon>Eukaryota</taxon>
        <taxon>Metazoa</taxon>
        <taxon>Chordata</taxon>
        <taxon>Craniata</taxon>
        <taxon>Vertebrata</taxon>
        <taxon>Euteleostomi</taxon>
        <taxon>Mammalia</taxon>
        <taxon>Eutheria</taxon>
        <taxon>Laurasiatheria</taxon>
        <taxon>Carnivora</taxon>
        <taxon>Caniformia</taxon>
        <taxon>Canidae</taxon>
        <taxon>Vulpes</taxon>
    </lineage>
</organism>
<evidence type="ECO:0000313" key="12">
    <source>
        <dbReference type="Proteomes" id="UP001652641"/>
    </source>
</evidence>
<dbReference type="InterPro" id="IPR014034">
    <property type="entry name" value="Ferritin_CS"/>
</dbReference>
<evidence type="ECO:0000256" key="1">
    <source>
        <dbReference type="ARBA" id="ARBA00007513"/>
    </source>
</evidence>
<keyword evidence="3 8" id="KW-0479">Metal-binding</keyword>
<sequence length="416" mass="46264">MASLASRPGEAQLILREPAESCHHVELLLELARDQPPADQAPPTPLPPGGALGPQDPYCDLNILKGFYLTSSISLLAGWVPGKYVLTYLLTAAVLYIMLVMLPRGDTSAEDLSRGPAHTDCSQSKAAQLKSQNTGSYKKQQAWPMKTARGLPEDTGGKRLLMEEYNRTSEAREDGAVLSAVLRICLLLQQCLDEQTQGRPFYQPKATLQPFFQSQPSEPSSWPSSATGSEHPSLNLIPCLGSTISSRIRQNYSTEVEAAVNHLVNLHLRAPYTYLSLGFYFEDAALEGVGHFFRELAEEKREGAERFLKMQNQRSGRALFRDLQKPSQDEWGKTLDAMEAALLLEKSLNQALLDLHALGSARADPHLCDFLENHFPDEEVKLIKKMDDHLTNLRRLATPQAGLGEYLFERLTLKHD</sequence>
<proteinExistence type="inferred from homology"/>
<comment type="function">
    <text evidence="6">Stores iron in a soluble, non-toxic, readily available form. Important for iron homeostasis. Iron is taken up in the ferrous form and deposited as ferric hydroxides after oxidation. Also plays a role in delivery of iron to cells. Mediates iron uptake in capsule cells of the developing kidney. Delivery to lysosomes by the cargo receptor NCOA4 for autophagic degradation and release or iron.</text>
</comment>